<dbReference type="PRINTS" id="PR00364">
    <property type="entry name" value="DISEASERSIST"/>
</dbReference>
<proteinExistence type="predicted"/>
<dbReference type="Pfam" id="PF23282">
    <property type="entry name" value="WHD_ROQ1"/>
    <property type="match status" value="1"/>
</dbReference>
<feature type="domain" description="Disease resistance protein Roq1-like winged-helix" evidence="5">
    <location>
        <begin position="212"/>
        <end position="280"/>
    </location>
</feature>
<comment type="caution">
    <text evidence="7">The sequence shown here is derived from an EMBL/GenBank/DDBJ whole genome shotgun (WGS) entry which is preliminary data.</text>
</comment>
<dbReference type="InterPro" id="IPR027417">
    <property type="entry name" value="P-loop_NTPase"/>
</dbReference>
<feature type="domain" description="Disease resistance protein RPS4B/Roq1-like leucine-rich repeats" evidence="6">
    <location>
        <begin position="585"/>
        <end position="748"/>
    </location>
</feature>
<protein>
    <submittedName>
        <fullName evidence="7">Uncharacterized protein</fullName>
    </submittedName>
</protein>
<dbReference type="InterPro" id="IPR058546">
    <property type="entry name" value="RPS4B/Roq1-like_LRR"/>
</dbReference>
<keyword evidence="1" id="KW-0433">Leucine-rich repeat</keyword>
<dbReference type="InterPro" id="IPR042197">
    <property type="entry name" value="Apaf_helical"/>
</dbReference>
<reference evidence="7 8" key="1">
    <citation type="journal article" date="2022" name="Nat. Genet.">
        <title>Improved pea reference genome and pan-genome highlight genomic features and evolutionary characteristics.</title>
        <authorList>
            <person name="Yang T."/>
            <person name="Liu R."/>
            <person name="Luo Y."/>
            <person name="Hu S."/>
            <person name="Wang D."/>
            <person name="Wang C."/>
            <person name="Pandey M.K."/>
            <person name="Ge S."/>
            <person name="Xu Q."/>
            <person name="Li N."/>
            <person name="Li G."/>
            <person name="Huang Y."/>
            <person name="Saxena R.K."/>
            <person name="Ji Y."/>
            <person name="Li M."/>
            <person name="Yan X."/>
            <person name="He Y."/>
            <person name="Liu Y."/>
            <person name="Wang X."/>
            <person name="Xiang C."/>
            <person name="Varshney R.K."/>
            <person name="Ding H."/>
            <person name="Gao S."/>
            <person name="Zong X."/>
        </authorList>
    </citation>
    <scope>NUCLEOTIDE SEQUENCE [LARGE SCALE GENOMIC DNA]</scope>
    <source>
        <strain evidence="7 8">cv. Zhongwan 6</strain>
    </source>
</reference>
<evidence type="ECO:0000259" key="4">
    <source>
        <dbReference type="Pfam" id="PF00931"/>
    </source>
</evidence>
<keyword evidence="2" id="KW-0677">Repeat</keyword>
<accession>A0A9D4VKP4</accession>
<feature type="domain" description="NB-ARC" evidence="4">
    <location>
        <begin position="1"/>
        <end position="144"/>
    </location>
</feature>
<evidence type="ECO:0000256" key="3">
    <source>
        <dbReference type="ARBA" id="ARBA00022821"/>
    </source>
</evidence>
<dbReference type="SUPFAM" id="SSF52058">
    <property type="entry name" value="L domain-like"/>
    <property type="match status" value="2"/>
</dbReference>
<dbReference type="SUPFAM" id="SSF52540">
    <property type="entry name" value="P-loop containing nucleoside triphosphate hydrolases"/>
    <property type="match status" value="1"/>
</dbReference>
<dbReference type="Gene3D" id="1.10.8.430">
    <property type="entry name" value="Helical domain of apoptotic protease-activating factors"/>
    <property type="match status" value="1"/>
</dbReference>
<name>A0A9D4VKP4_PEA</name>
<dbReference type="GO" id="GO:0043531">
    <property type="term" value="F:ADP binding"/>
    <property type="evidence" value="ECO:0007669"/>
    <property type="project" value="InterPro"/>
</dbReference>
<organism evidence="7 8">
    <name type="scientific">Pisum sativum</name>
    <name type="common">Garden pea</name>
    <name type="synonym">Lathyrus oleraceus</name>
    <dbReference type="NCBI Taxonomy" id="3888"/>
    <lineage>
        <taxon>Eukaryota</taxon>
        <taxon>Viridiplantae</taxon>
        <taxon>Streptophyta</taxon>
        <taxon>Embryophyta</taxon>
        <taxon>Tracheophyta</taxon>
        <taxon>Spermatophyta</taxon>
        <taxon>Magnoliopsida</taxon>
        <taxon>eudicotyledons</taxon>
        <taxon>Gunneridae</taxon>
        <taxon>Pentapetalae</taxon>
        <taxon>rosids</taxon>
        <taxon>fabids</taxon>
        <taxon>Fabales</taxon>
        <taxon>Fabaceae</taxon>
        <taxon>Papilionoideae</taxon>
        <taxon>50 kb inversion clade</taxon>
        <taxon>NPAAA clade</taxon>
        <taxon>Hologalegina</taxon>
        <taxon>IRL clade</taxon>
        <taxon>Fabeae</taxon>
        <taxon>Lathyrus</taxon>
    </lineage>
</organism>
<dbReference type="Proteomes" id="UP001058974">
    <property type="component" value="Chromosome 7"/>
</dbReference>
<dbReference type="InterPro" id="IPR044974">
    <property type="entry name" value="Disease_R_plants"/>
</dbReference>
<dbReference type="Gene3D" id="3.80.10.10">
    <property type="entry name" value="Ribonuclease Inhibitor"/>
    <property type="match status" value="2"/>
</dbReference>
<dbReference type="AlphaFoldDB" id="A0A9D4VKP4"/>
<sequence>MGGIGKTEIASAIYEKLATHFSSRSIIINGQQEIERDGLDHVKRKYLSRLLDQQDIISSRLNFSFDPRLKRTKVFLVFDDVKDSDQFNALIGTRSNFGQGSRIIVTSRDKQVLKNSNVDEMYQVREMDFQDSLKLFCLNAFKQKEPIETYVSLTKEVLNYAKGVPLALKVLGLFLQGRTKEVWESELQKLKKIPNPKIFSMLKLSFDGLDDEQKDIFLDIACLCIGRFEKRIIHTLDCYGYSTRIGMDVLQDMCLIFIFEGRVWMHDLIQKMGHEIVRQQCVNNPEKRSRLWKSDDVYDVLKKDKGQGTDAIQSILLDVCHVKKVQLHAETFKKMYNLRMIEFYNSCRVQDDSNVTFHTFLNSLPNNLKFLRWDCFPQRSLPQEFCPDNLVTLDMHLSDLEQLWEKDKTLPNLKRLDLSYSKKMIGVPDLSLFPNIEEIILSGCVSLEQVYSSSFLHKLNWLCLDGCTSLKSLSIHSNILSRSTGLVALQGCNNLETILITDATDVVQLYNCFHSYGYFNCKSIFMFDDKMVTQTYFEGGYRIGDMDIEPNMFSIISELCWLDLSFCKSLTCLPAELLNLKFVTRLSLSGCLKLEELPEIEDTTENLKVLNLKNTAIKELPSSLHRLIGLEELDLQGCRKLKTIPSSIGNLSKLLKLDLTYCESLETFPSSIFKLKLTKLDFCGCSMLRTFPEIPCDIGELSSLTQISLRGTNIVNLPESMVHLSNLKSLDLRDCTSLECIPKLPPLRKWYQIHR</sequence>
<dbReference type="InterPro" id="IPR002182">
    <property type="entry name" value="NB-ARC"/>
</dbReference>
<evidence type="ECO:0000313" key="7">
    <source>
        <dbReference type="EMBL" id="KAI5384430.1"/>
    </source>
</evidence>
<dbReference type="PANTHER" id="PTHR11017:SF568">
    <property type="entry name" value="ADP-RIBOSYL CYCLASE_CYCLIC ADP-RIBOSE HYDROLASE"/>
    <property type="match status" value="1"/>
</dbReference>
<evidence type="ECO:0000259" key="5">
    <source>
        <dbReference type="Pfam" id="PF23282"/>
    </source>
</evidence>
<dbReference type="PANTHER" id="PTHR11017">
    <property type="entry name" value="LEUCINE-RICH REPEAT-CONTAINING PROTEIN"/>
    <property type="match status" value="1"/>
</dbReference>
<evidence type="ECO:0000259" key="6">
    <source>
        <dbReference type="Pfam" id="PF23286"/>
    </source>
</evidence>
<dbReference type="Gramene" id="Psat07G0144400-T2">
    <property type="protein sequence ID" value="KAI5384430.1"/>
    <property type="gene ID" value="KIW84_071444"/>
</dbReference>
<dbReference type="Pfam" id="PF23286">
    <property type="entry name" value="LRR_13"/>
    <property type="match status" value="1"/>
</dbReference>
<evidence type="ECO:0000313" key="8">
    <source>
        <dbReference type="Proteomes" id="UP001058974"/>
    </source>
</evidence>
<gene>
    <name evidence="7" type="ORF">KIW84_071444</name>
</gene>
<dbReference type="InterPro" id="IPR032675">
    <property type="entry name" value="LRR_dom_sf"/>
</dbReference>
<dbReference type="GO" id="GO:0006952">
    <property type="term" value="P:defense response"/>
    <property type="evidence" value="ECO:0007669"/>
    <property type="project" value="InterPro"/>
</dbReference>
<dbReference type="Pfam" id="PF00931">
    <property type="entry name" value="NB-ARC"/>
    <property type="match status" value="1"/>
</dbReference>
<keyword evidence="3" id="KW-0611">Plant defense</keyword>
<dbReference type="InterPro" id="IPR058192">
    <property type="entry name" value="WHD_ROQ1-like"/>
</dbReference>
<dbReference type="Gene3D" id="3.40.50.300">
    <property type="entry name" value="P-loop containing nucleotide triphosphate hydrolases"/>
    <property type="match status" value="1"/>
</dbReference>
<evidence type="ECO:0000256" key="1">
    <source>
        <dbReference type="ARBA" id="ARBA00022614"/>
    </source>
</evidence>
<keyword evidence="8" id="KW-1185">Reference proteome</keyword>
<dbReference type="EMBL" id="JAMSHJ010000007">
    <property type="protein sequence ID" value="KAI5384430.1"/>
    <property type="molecule type" value="Genomic_DNA"/>
</dbReference>
<evidence type="ECO:0000256" key="2">
    <source>
        <dbReference type="ARBA" id="ARBA00022737"/>
    </source>
</evidence>